<dbReference type="Pfam" id="PF21671">
    <property type="entry name" value="CPL1-like"/>
    <property type="match status" value="1"/>
</dbReference>
<dbReference type="Pfam" id="PF22041">
    <property type="entry name" value="GST_C_7"/>
    <property type="match status" value="1"/>
</dbReference>
<feature type="signal peptide" evidence="1">
    <location>
        <begin position="1"/>
        <end position="23"/>
    </location>
</feature>
<dbReference type="SUPFAM" id="SSF47616">
    <property type="entry name" value="GST C-terminal domain-like"/>
    <property type="match status" value="1"/>
</dbReference>
<protein>
    <recommendedName>
        <fullName evidence="2">GST N-terminal domain-containing protein</fullName>
    </recommendedName>
</protein>
<feature type="chain" id="PRO_5034196758" description="GST N-terminal domain-containing protein" evidence="1">
    <location>
        <begin position="24"/>
        <end position="569"/>
    </location>
</feature>
<gene>
    <name evidence="3" type="ORF">RDB_LOCUS112425</name>
</gene>
<evidence type="ECO:0000313" key="4">
    <source>
        <dbReference type="Proteomes" id="UP000663843"/>
    </source>
</evidence>
<evidence type="ECO:0000256" key="1">
    <source>
        <dbReference type="SAM" id="SignalP"/>
    </source>
</evidence>
<dbReference type="Pfam" id="PF13409">
    <property type="entry name" value="GST_N_2"/>
    <property type="match status" value="1"/>
</dbReference>
<dbReference type="AlphaFoldDB" id="A0A8H3C8L4"/>
<dbReference type="SUPFAM" id="SSF52833">
    <property type="entry name" value="Thioredoxin-like"/>
    <property type="match status" value="1"/>
</dbReference>
<accession>A0A8H3C8L4</accession>
<dbReference type="PROSITE" id="PS50404">
    <property type="entry name" value="GST_NTER"/>
    <property type="match status" value="1"/>
</dbReference>
<dbReference type="InterPro" id="IPR048661">
    <property type="entry name" value="CPL1-like"/>
</dbReference>
<dbReference type="InterPro" id="IPR036249">
    <property type="entry name" value="Thioredoxin-like_sf"/>
</dbReference>
<dbReference type="InterPro" id="IPR038955">
    <property type="entry name" value="PriA/CPL1_fungi"/>
</dbReference>
<keyword evidence="1" id="KW-0732">Signal</keyword>
<reference evidence="3" key="1">
    <citation type="submission" date="2021-01" db="EMBL/GenBank/DDBJ databases">
        <authorList>
            <person name="Kaushik A."/>
        </authorList>
    </citation>
    <scope>NUCLEOTIDE SEQUENCE</scope>
    <source>
        <strain evidence="3">AG2-2IIIB</strain>
    </source>
</reference>
<dbReference type="PANTHER" id="PTHR35192:SF2">
    <property type="entry name" value="APPLE DOMAIN-CONTAINING PROTEIN"/>
    <property type="match status" value="1"/>
</dbReference>
<sequence>MFFTPAAAVSVLGALSAFGVAEATYSNSNSKSCDSNYFWYDRLSCCLKIGGETTTPPSGSSCPDDFYWHNTENCCVPKSSDTSKQIPSASTCPSGSSWSSVSWCCKATTTPSTTSCGSGFWWSPLNICLSIGIGGDTPPSGYSCPSNWSWLSSKSCCKPDQPNTPTNTSPSCGNNWSWHPGKQCCVPGENTPTPSNVPGSYSYGRKRHTPVHKRSSFCPSQYEACPILDASGRSTESECVDTRSQLTSCGGCTSIGKGQDCSAIPNAKVTTCQAGRCVIEKCKSGYEASGDNQTRAGQSHNSATTSVIMAATKENPIIFYDLVDANGKSWSPNPYKTRLSLNYKGIPYRTEYIAFPDIEPKMKELGLAPFSATFPYYTLPVIADPSSDPNGKPTYVADSFKIALYLDKTYPAPQYPAIFAPGTAGIQHLLVSNQRASGAGASIYALIHPQVPSILDPRSVEYMQRTRGPRLVPLSEEEAAVKWKEAKEKFTELAQSLALNDETDAGGLFMMGDRVSFADFALGGIPYWIKNVEGPDSVRLKEILEWDGGRWGKHWKAIQEIENKSSEVA</sequence>
<evidence type="ECO:0000313" key="3">
    <source>
        <dbReference type="EMBL" id="CAE6476227.1"/>
    </source>
</evidence>
<proteinExistence type="predicted"/>
<dbReference type="PANTHER" id="PTHR35192">
    <property type="entry name" value="PROTEIN, PUTATIVE-RELATED"/>
    <property type="match status" value="1"/>
</dbReference>
<dbReference type="CDD" id="cd03038">
    <property type="entry name" value="GST_N_etherase_LigE"/>
    <property type="match status" value="1"/>
</dbReference>
<name>A0A8H3C8L4_9AGAM</name>
<dbReference type="InterPro" id="IPR036282">
    <property type="entry name" value="Glutathione-S-Trfase_C_sf"/>
</dbReference>
<dbReference type="Gene3D" id="3.40.30.10">
    <property type="entry name" value="Glutaredoxin"/>
    <property type="match status" value="1"/>
</dbReference>
<dbReference type="InterPro" id="IPR054416">
    <property type="entry name" value="GST_UstS-like_C"/>
</dbReference>
<dbReference type="Gene3D" id="1.20.1050.10">
    <property type="match status" value="1"/>
</dbReference>
<dbReference type="EMBL" id="CAJMWT010003659">
    <property type="protein sequence ID" value="CAE6476227.1"/>
    <property type="molecule type" value="Genomic_DNA"/>
</dbReference>
<feature type="domain" description="GST N-terminal" evidence="2">
    <location>
        <begin position="321"/>
        <end position="414"/>
    </location>
</feature>
<evidence type="ECO:0000259" key="2">
    <source>
        <dbReference type="PROSITE" id="PS50404"/>
    </source>
</evidence>
<organism evidence="3 4">
    <name type="scientific">Rhizoctonia solani</name>
    <dbReference type="NCBI Taxonomy" id="456999"/>
    <lineage>
        <taxon>Eukaryota</taxon>
        <taxon>Fungi</taxon>
        <taxon>Dikarya</taxon>
        <taxon>Basidiomycota</taxon>
        <taxon>Agaricomycotina</taxon>
        <taxon>Agaricomycetes</taxon>
        <taxon>Cantharellales</taxon>
        <taxon>Ceratobasidiaceae</taxon>
        <taxon>Rhizoctonia</taxon>
    </lineage>
</organism>
<dbReference type="Proteomes" id="UP000663843">
    <property type="component" value="Unassembled WGS sequence"/>
</dbReference>
<comment type="caution">
    <text evidence="3">The sequence shown here is derived from an EMBL/GenBank/DDBJ whole genome shotgun (WGS) entry which is preliminary data.</text>
</comment>
<dbReference type="InterPro" id="IPR004045">
    <property type="entry name" value="Glutathione_S-Trfase_N"/>
</dbReference>